<sequence>MSSTPITSTFTEPPRWAVLQRELFDALDAAWRQFEDLYCAPDGSLVYDGQTVGRDGVDDFYEPFFNWPALYTLGGADDLLDACKRHWNGVTGQLEQRGMLTGGYENGYDWFHQGESLLFFYNLCAADPATFREQALRFADLFLPGSPTGNYDGGRHMMRAPHVGALGPRPGLGEDRPYSAGNLGMRKYGLPLRDLDGIRTWEDLADEGNAQRMADAMNTRLGTGDIPLNLAATSLVTNAWLYDHDERYAAFVLDYVAAWQVRAAANGGLLPDNVGPSGRVGELHDGRWYGGHYGWTWPHGLYSVVAPALVAALNHTLVTGHPDSLGLPRATVDAALSRARLGPLDPDDCTFFDHWHDRLGAETGSDLLVVPYRRDLDGWFDHQPLPPAYPAWLWWAGRDPADRQRLDDLAARSGYDWRRVRAFREKEEGGHEPPWLRYLAGDNPDYPVRALEMALDQVRTRLAAMADRPTPPPGDDIHWWQNLNPVVTEVLTQLIGGAPQQLYNGGLPLTLLRWTDAGRGRPGLPPDVAALVSTIDNDGLTVEVVNLSPGTEHDVVLTGGMYGEHTIGPSDGHLHLPPRTATTVRLTVDRFGALAHHQRRST</sequence>
<organism evidence="1 2">
    <name type="scientific">Paractinoplanes aksuensis</name>
    <dbReference type="NCBI Taxonomy" id="2939490"/>
    <lineage>
        <taxon>Bacteria</taxon>
        <taxon>Bacillati</taxon>
        <taxon>Actinomycetota</taxon>
        <taxon>Actinomycetes</taxon>
        <taxon>Micromonosporales</taxon>
        <taxon>Micromonosporaceae</taxon>
        <taxon>Paractinoplanes</taxon>
    </lineage>
</organism>
<protein>
    <recommendedName>
        <fullName evidence="3">Linalool dehydratase/isomerase domain-containing protein</fullName>
    </recommendedName>
</protein>
<comment type="caution">
    <text evidence="1">The sequence shown here is derived from an EMBL/GenBank/DDBJ whole genome shotgun (WGS) entry which is preliminary data.</text>
</comment>
<dbReference type="Proteomes" id="UP001523369">
    <property type="component" value="Unassembled WGS sequence"/>
</dbReference>
<evidence type="ECO:0000313" key="2">
    <source>
        <dbReference type="Proteomes" id="UP001523369"/>
    </source>
</evidence>
<evidence type="ECO:0008006" key="3">
    <source>
        <dbReference type="Google" id="ProtNLM"/>
    </source>
</evidence>
<dbReference type="InterPro" id="IPR058347">
    <property type="entry name" value="DUF8034"/>
</dbReference>
<accession>A0ABT1E3P5</accession>
<dbReference type="RefSeq" id="WP_253243771.1">
    <property type="nucleotide sequence ID" value="NZ_JAMYJR010000064.1"/>
</dbReference>
<dbReference type="Pfam" id="PF26099">
    <property type="entry name" value="DUF8034"/>
    <property type="match status" value="1"/>
</dbReference>
<gene>
    <name evidence="1" type="ORF">M1L60_45045</name>
</gene>
<keyword evidence="2" id="KW-1185">Reference proteome</keyword>
<reference evidence="1 2" key="1">
    <citation type="submission" date="2022-06" db="EMBL/GenBank/DDBJ databases">
        <title>New Species of the Genus Actinoplanes, ActinopZanes ferrugineus.</title>
        <authorList>
            <person name="Ding P."/>
        </authorList>
    </citation>
    <scope>NUCLEOTIDE SEQUENCE [LARGE SCALE GENOMIC DNA]</scope>
    <source>
        <strain evidence="1 2">TRM88003</strain>
    </source>
</reference>
<name>A0ABT1E3P5_9ACTN</name>
<dbReference type="EMBL" id="JAMYJR010000064">
    <property type="protein sequence ID" value="MCO8277764.1"/>
    <property type="molecule type" value="Genomic_DNA"/>
</dbReference>
<proteinExistence type="predicted"/>
<evidence type="ECO:0000313" key="1">
    <source>
        <dbReference type="EMBL" id="MCO8277764.1"/>
    </source>
</evidence>